<dbReference type="AlphaFoldDB" id="A0A246KUK5"/>
<dbReference type="Proteomes" id="UP000197904">
    <property type="component" value="Unassembled WGS sequence"/>
</dbReference>
<name>A0A246KUK5_9GAMM</name>
<dbReference type="GO" id="GO:0005509">
    <property type="term" value="F:calcium ion binding"/>
    <property type="evidence" value="ECO:0007669"/>
    <property type="project" value="InterPro"/>
</dbReference>
<dbReference type="Gene3D" id="2.60.40.10">
    <property type="entry name" value="Immunoglobulins"/>
    <property type="match status" value="1"/>
</dbReference>
<dbReference type="SUPFAM" id="SSF49899">
    <property type="entry name" value="Concanavalin A-like lectins/glucanases"/>
    <property type="match status" value="1"/>
</dbReference>
<comment type="caution">
    <text evidence="1">The sequence shown here is derived from an EMBL/GenBank/DDBJ whole genome shotgun (WGS) entry which is preliminary data.</text>
</comment>
<dbReference type="InterPro" id="IPR015919">
    <property type="entry name" value="Cadherin-like_sf"/>
</dbReference>
<dbReference type="RefSeq" id="WP_088476296.1">
    <property type="nucleotide sequence ID" value="NZ_NIXP01000123.1"/>
</dbReference>
<dbReference type="Gene3D" id="2.60.120.920">
    <property type="match status" value="1"/>
</dbReference>
<organism evidence="1 2">
    <name type="scientific">Stenotrophomonas pavanii</name>
    <dbReference type="NCBI Taxonomy" id="487698"/>
    <lineage>
        <taxon>Bacteria</taxon>
        <taxon>Pseudomonadati</taxon>
        <taxon>Pseudomonadota</taxon>
        <taxon>Gammaproteobacteria</taxon>
        <taxon>Lysobacterales</taxon>
        <taxon>Lysobacteraceae</taxon>
        <taxon>Stenotrophomonas</taxon>
    </lineage>
</organism>
<dbReference type="InterPro" id="IPR043136">
    <property type="entry name" value="B30.2/SPRY_sf"/>
</dbReference>
<sequence length="683" mass="74360">MRANPVDLIGGFYTSDSLPWSCQDTVNWLPVMAEVAGTRTVSMFATPPGLKPYQQIGTGPIRGMHDCEGLRLIVSGRYLFRISNGGVGIPIGLIPGVGRVQMTHNQFKTGYQVLIENGQGGGGYVYTTSTDTFAKITDEGYPGSISSDHLDSYILGVEPQGRFWFHSNLADATDYNTLDRYEAEAAPDRIVGLAVSQFEVVVFGQRTIDFFFNAGGQTGTFQNRRQSITRGCASRHTIQKLDNTLFWLGDDGVVYRMEGYAARPISTRALEKAITGFNWSEAIAFTWEDRGHKVYYLTLPDGQTFGYDVITGLWHRRESYGLSRWRLSHTQKWGREWFGGDFQDGRLWELDWDYFLEGDQPIISERTSGVVADNQSAVLLPNAELVLDTGHGPATTPIAFPSQPPPPSITGTPPAGQIMVPYSYQFTVTGEFPPFAVTDPAGTLPSGLSISTSGLLSGTPGEGFNGQITLRVTDARGLFADQQFPLHIQGLAHWNAADKSTSTALSDDDRLAEVVIDNVVTGGGGVRAVQARNSGRWYVEFELTRKTAQYATYFGLITGSAPINTNPASQAANCLGMRGTNNFNVGLANSSDGATPVAGDRLGVAIDFDARRCWLHVQGVWKFDQSPTTAPGGLVNAETPAGPLYPNFFSEDDSNALSNKARLFVEGSQMSFRPSGFQPWGGM</sequence>
<accession>A0A246KUK5</accession>
<dbReference type="InterPro" id="IPR013783">
    <property type="entry name" value="Ig-like_fold"/>
</dbReference>
<dbReference type="GO" id="GO:0016020">
    <property type="term" value="C:membrane"/>
    <property type="evidence" value="ECO:0007669"/>
    <property type="project" value="InterPro"/>
</dbReference>
<dbReference type="SUPFAM" id="SSF49313">
    <property type="entry name" value="Cadherin-like"/>
    <property type="match status" value="1"/>
</dbReference>
<dbReference type="InterPro" id="IPR013320">
    <property type="entry name" value="ConA-like_dom_sf"/>
</dbReference>
<proteinExistence type="predicted"/>
<dbReference type="Pfam" id="PF05345">
    <property type="entry name" value="He_PIG"/>
    <property type="match status" value="1"/>
</dbReference>
<reference evidence="1 2" key="1">
    <citation type="submission" date="2017-06" db="EMBL/GenBank/DDBJ databases">
        <authorList>
            <person name="Kim H.J."/>
            <person name="Triplett B.A."/>
        </authorList>
    </citation>
    <scope>NUCLEOTIDE SEQUENCE [LARGE SCALE GENOMIC DNA]</scope>
    <source>
        <strain evidence="1 2">S18795</strain>
    </source>
</reference>
<evidence type="ECO:0000313" key="2">
    <source>
        <dbReference type="Proteomes" id="UP000197904"/>
    </source>
</evidence>
<gene>
    <name evidence="1" type="ORF">CEE55_18140</name>
</gene>
<evidence type="ECO:0000313" key="1">
    <source>
        <dbReference type="EMBL" id="OWR28952.1"/>
    </source>
</evidence>
<dbReference type="EMBL" id="NIXP01000123">
    <property type="protein sequence ID" value="OWR28952.1"/>
    <property type="molecule type" value="Genomic_DNA"/>
</dbReference>
<protein>
    <submittedName>
        <fullName evidence="1">Uncharacterized protein</fullName>
    </submittedName>
</protein>